<dbReference type="EMBL" id="JADJEV010000004">
    <property type="protein sequence ID" value="MBK6974103.1"/>
    <property type="molecule type" value="Genomic_DNA"/>
</dbReference>
<evidence type="ECO:0000313" key="2">
    <source>
        <dbReference type="Proteomes" id="UP000807785"/>
    </source>
</evidence>
<proteinExistence type="predicted"/>
<dbReference type="GO" id="GO:0006355">
    <property type="term" value="P:regulation of DNA-templated transcription"/>
    <property type="evidence" value="ECO:0007669"/>
    <property type="project" value="InterPro"/>
</dbReference>
<evidence type="ECO:0000313" key="1">
    <source>
        <dbReference type="EMBL" id="MBK6974103.1"/>
    </source>
</evidence>
<comment type="caution">
    <text evidence="1">The sequence shown here is derived from an EMBL/GenBank/DDBJ whole genome shotgun (WGS) entry which is preliminary data.</text>
</comment>
<dbReference type="Proteomes" id="UP000807785">
    <property type="component" value="Unassembled WGS sequence"/>
</dbReference>
<name>A0A9D7E5D3_9PROT</name>
<reference evidence="1" key="1">
    <citation type="submission" date="2020-10" db="EMBL/GenBank/DDBJ databases">
        <title>Connecting structure to function with the recovery of over 1000 high-quality activated sludge metagenome-assembled genomes encoding full-length rRNA genes using long-read sequencing.</title>
        <authorList>
            <person name="Singleton C.M."/>
            <person name="Petriglieri F."/>
            <person name="Kristensen J.M."/>
            <person name="Kirkegaard R.H."/>
            <person name="Michaelsen T.Y."/>
            <person name="Andersen M.H."/>
            <person name="Karst S.M."/>
            <person name="Dueholm M.S."/>
            <person name="Nielsen P.H."/>
            <person name="Albertsen M."/>
        </authorList>
    </citation>
    <scope>NUCLEOTIDE SEQUENCE</scope>
    <source>
        <strain evidence="1">Bjer_18-Q3-R1-45_BAT3C.347</strain>
    </source>
</reference>
<dbReference type="SUPFAM" id="SSF47598">
    <property type="entry name" value="Ribbon-helix-helix"/>
    <property type="match status" value="1"/>
</dbReference>
<dbReference type="InterPro" id="IPR010985">
    <property type="entry name" value="Ribbon_hlx_hlx"/>
</dbReference>
<organism evidence="1 2">
    <name type="scientific">Candidatus Methylophosphatis roskildensis</name>
    <dbReference type="NCBI Taxonomy" id="2899263"/>
    <lineage>
        <taxon>Bacteria</taxon>
        <taxon>Pseudomonadati</taxon>
        <taxon>Pseudomonadota</taxon>
        <taxon>Betaproteobacteria</taxon>
        <taxon>Nitrosomonadales</taxon>
        <taxon>Sterolibacteriaceae</taxon>
        <taxon>Candidatus Methylophosphatis</taxon>
    </lineage>
</organism>
<accession>A0A9D7E5D3</accession>
<gene>
    <name evidence="1" type="ORF">IPH26_14575</name>
</gene>
<dbReference type="AlphaFoldDB" id="A0A9D7E5D3"/>
<protein>
    <recommendedName>
        <fullName evidence="3">CopG family transcriptional regulator</fullName>
    </recommendedName>
</protein>
<evidence type="ECO:0008006" key="3">
    <source>
        <dbReference type="Google" id="ProtNLM"/>
    </source>
</evidence>
<sequence>MATPTTLKIPEDLKSNIATIARAEGKTSHAWMVEALQTGAALAQRRREFIEQAERAAEEIDAGGPLYAHEDVAAFLRGKRAGKT</sequence>